<keyword evidence="5" id="KW-0375">Hydrogen ion transport</keyword>
<dbReference type="PANTHER" id="PTHR12263:SF0">
    <property type="entry name" value="V-TYPE PROTON ATPASE SUBUNIT"/>
    <property type="match status" value="1"/>
</dbReference>
<dbReference type="Pfam" id="PF05493">
    <property type="entry name" value="ATP_synt_H"/>
    <property type="match status" value="1"/>
</dbReference>
<evidence type="ECO:0000256" key="5">
    <source>
        <dbReference type="ARBA" id="ARBA00022781"/>
    </source>
</evidence>
<dbReference type="OMA" id="TDAIWYL"/>
<dbReference type="Ensembl" id="ENSCINT00000030816.1">
    <property type="protein sequence ID" value="ENSCINP00000030596.1"/>
    <property type="gene ID" value="ENSCING00000019102.1"/>
</dbReference>
<reference evidence="10" key="4">
    <citation type="submission" date="2025-09" db="UniProtKB">
        <authorList>
            <consortium name="Ensembl"/>
        </authorList>
    </citation>
    <scope>IDENTIFICATION</scope>
</reference>
<evidence type="ECO:0000256" key="4">
    <source>
        <dbReference type="ARBA" id="ARBA00022692"/>
    </source>
</evidence>
<evidence type="ECO:0000313" key="10">
    <source>
        <dbReference type="Ensembl" id="ENSCINP00000030596.1"/>
    </source>
</evidence>
<dbReference type="STRING" id="7719.ENSCINP00000030596"/>
<keyword evidence="6 9" id="KW-1133">Transmembrane helix</keyword>
<sequence length="78" mass="8782">MIGAWITIGIVTLIWALIGGVGPFILPKGPNRGVYQTMIVLTAVCCWLHWFITYMSQLNPLMGPTLTRGEIYLMGWVW</sequence>
<evidence type="ECO:0000256" key="1">
    <source>
        <dbReference type="ARBA" id="ARBA00004127"/>
    </source>
</evidence>
<organism evidence="10 11">
    <name type="scientific">Ciona intestinalis</name>
    <name type="common">Transparent sea squirt</name>
    <name type="synonym">Ascidia intestinalis</name>
    <dbReference type="NCBI Taxonomy" id="7719"/>
    <lineage>
        <taxon>Eukaryota</taxon>
        <taxon>Metazoa</taxon>
        <taxon>Chordata</taxon>
        <taxon>Tunicata</taxon>
        <taxon>Ascidiacea</taxon>
        <taxon>Phlebobranchia</taxon>
        <taxon>Cionidae</taxon>
        <taxon>Ciona</taxon>
    </lineage>
</organism>
<dbReference type="Proteomes" id="UP000008144">
    <property type="component" value="Chromosome 5"/>
</dbReference>
<keyword evidence="7" id="KW-0406">Ion transport</keyword>
<reference evidence="10" key="2">
    <citation type="journal article" date="2008" name="Genome Biol.">
        <title>Improved genome assembly and evidence-based global gene model set for the chordate Ciona intestinalis: new insight into intron and operon populations.</title>
        <authorList>
            <person name="Satou Y."/>
            <person name="Mineta K."/>
            <person name="Ogasawara M."/>
            <person name="Sasakura Y."/>
            <person name="Shoguchi E."/>
            <person name="Ueno K."/>
            <person name="Yamada L."/>
            <person name="Matsumoto J."/>
            <person name="Wasserscheid J."/>
            <person name="Dewar K."/>
            <person name="Wiley G.B."/>
            <person name="Macmil S.L."/>
            <person name="Roe B.A."/>
            <person name="Zeller R.W."/>
            <person name="Hastings K.E."/>
            <person name="Lemaire P."/>
            <person name="Lindquist E."/>
            <person name="Endo T."/>
            <person name="Hotta K."/>
            <person name="Inaba K."/>
        </authorList>
    </citation>
    <scope>NUCLEOTIDE SEQUENCE [LARGE SCALE GENOMIC DNA]</scope>
    <source>
        <strain evidence="10">wild type</strain>
    </source>
</reference>
<keyword evidence="11" id="KW-1185">Reference proteome</keyword>
<dbReference type="GO" id="GO:0055085">
    <property type="term" value="P:transmembrane transport"/>
    <property type="evidence" value="ECO:0000318"/>
    <property type="project" value="GO_Central"/>
</dbReference>
<feature type="transmembrane region" description="Helical" evidence="9">
    <location>
        <begin position="33"/>
        <end position="52"/>
    </location>
</feature>
<reference evidence="10" key="3">
    <citation type="submission" date="2025-08" db="UniProtKB">
        <authorList>
            <consortium name="Ensembl"/>
        </authorList>
    </citation>
    <scope>IDENTIFICATION</scope>
</reference>
<proteinExistence type="inferred from homology"/>
<evidence type="ECO:0000256" key="9">
    <source>
        <dbReference type="SAM" id="Phobius"/>
    </source>
</evidence>
<dbReference type="GO" id="GO:0046961">
    <property type="term" value="F:proton-transporting ATPase activity, rotational mechanism"/>
    <property type="evidence" value="ECO:0007669"/>
    <property type="project" value="InterPro"/>
</dbReference>
<evidence type="ECO:0000256" key="6">
    <source>
        <dbReference type="ARBA" id="ARBA00022989"/>
    </source>
</evidence>
<dbReference type="GO" id="GO:0012505">
    <property type="term" value="C:endomembrane system"/>
    <property type="evidence" value="ECO:0007669"/>
    <property type="project" value="UniProtKB-SubCell"/>
</dbReference>
<name>H2XLR4_CIOIN</name>
<accession>H2XLR4</accession>
<keyword evidence="4 9" id="KW-0812">Transmembrane</keyword>
<protein>
    <recommendedName>
        <fullName evidence="12">V-type proton ATPase subunit</fullName>
    </recommendedName>
</protein>
<dbReference type="InParanoid" id="H2XLR4"/>
<dbReference type="GeneTree" id="ENSGT00940000168530"/>
<dbReference type="InterPro" id="IPR008389">
    <property type="entry name" value="ATPase_V0-cplx_e1/e2_su"/>
</dbReference>
<evidence type="ECO:0000256" key="8">
    <source>
        <dbReference type="ARBA" id="ARBA00023136"/>
    </source>
</evidence>
<keyword evidence="3" id="KW-0813">Transport</keyword>
<dbReference type="FunCoup" id="H2XLR4">
    <property type="interactions" value="63"/>
</dbReference>
<evidence type="ECO:0000313" key="11">
    <source>
        <dbReference type="Proteomes" id="UP000008144"/>
    </source>
</evidence>
<evidence type="ECO:0000256" key="3">
    <source>
        <dbReference type="ARBA" id="ARBA00022448"/>
    </source>
</evidence>
<dbReference type="GO" id="GO:0033179">
    <property type="term" value="C:proton-transporting V-type ATPase, V0 domain"/>
    <property type="evidence" value="ECO:0007669"/>
    <property type="project" value="InterPro"/>
</dbReference>
<reference evidence="11" key="1">
    <citation type="journal article" date="2002" name="Science">
        <title>The draft genome of Ciona intestinalis: insights into chordate and vertebrate origins.</title>
        <authorList>
            <person name="Dehal P."/>
            <person name="Satou Y."/>
            <person name="Campbell R.K."/>
            <person name="Chapman J."/>
            <person name="Degnan B."/>
            <person name="De Tomaso A."/>
            <person name="Davidson B."/>
            <person name="Di Gregorio A."/>
            <person name="Gelpke M."/>
            <person name="Goodstein D.M."/>
            <person name="Harafuji N."/>
            <person name="Hastings K.E."/>
            <person name="Ho I."/>
            <person name="Hotta K."/>
            <person name="Huang W."/>
            <person name="Kawashima T."/>
            <person name="Lemaire P."/>
            <person name="Martinez D."/>
            <person name="Meinertzhagen I.A."/>
            <person name="Necula S."/>
            <person name="Nonaka M."/>
            <person name="Putnam N."/>
            <person name="Rash S."/>
            <person name="Saiga H."/>
            <person name="Satake M."/>
            <person name="Terry A."/>
            <person name="Yamada L."/>
            <person name="Wang H.G."/>
            <person name="Awazu S."/>
            <person name="Azumi K."/>
            <person name="Boore J."/>
            <person name="Branno M."/>
            <person name="Chin-Bow S."/>
            <person name="DeSantis R."/>
            <person name="Doyle S."/>
            <person name="Francino P."/>
            <person name="Keys D.N."/>
            <person name="Haga S."/>
            <person name="Hayashi H."/>
            <person name="Hino K."/>
            <person name="Imai K.S."/>
            <person name="Inaba K."/>
            <person name="Kano S."/>
            <person name="Kobayashi K."/>
            <person name="Kobayashi M."/>
            <person name="Lee B.I."/>
            <person name="Makabe K.W."/>
            <person name="Manohar C."/>
            <person name="Matassi G."/>
            <person name="Medina M."/>
            <person name="Mochizuki Y."/>
            <person name="Mount S."/>
            <person name="Morishita T."/>
            <person name="Miura S."/>
            <person name="Nakayama A."/>
            <person name="Nishizaka S."/>
            <person name="Nomoto H."/>
            <person name="Ohta F."/>
            <person name="Oishi K."/>
            <person name="Rigoutsos I."/>
            <person name="Sano M."/>
            <person name="Sasaki A."/>
            <person name="Sasakura Y."/>
            <person name="Shoguchi E."/>
            <person name="Shin-i T."/>
            <person name="Spagnuolo A."/>
            <person name="Stainier D."/>
            <person name="Suzuki M.M."/>
            <person name="Tassy O."/>
            <person name="Takatori N."/>
            <person name="Tokuoka M."/>
            <person name="Yagi K."/>
            <person name="Yoshizaki F."/>
            <person name="Wada S."/>
            <person name="Zhang C."/>
            <person name="Hyatt P.D."/>
            <person name="Larimer F."/>
            <person name="Detter C."/>
            <person name="Doggett N."/>
            <person name="Glavina T."/>
            <person name="Hawkins T."/>
            <person name="Richardson P."/>
            <person name="Lucas S."/>
            <person name="Kohara Y."/>
            <person name="Levine M."/>
            <person name="Satoh N."/>
            <person name="Rokhsar D.S."/>
        </authorList>
    </citation>
    <scope>NUCLEOTIDE SEQUENCE [LARGE SCALE GENOMIC DNA]</scope>
</reference>
<keyword evidence="8 9" id="KW-0472">Membrane</keyword>
<evidence type="ECO:0008006" key="12">
    <source>
        <dbReference type="Google" id="ProtNLM"/>
    </source>
</evidence>
<dbReference type="HOGENOM" id="CLU_170555_0_0_1"/>
<evidence type="ECO:0000256" key="2">
    <source>
        <dbReference type="ARBA" id="ARBA00008328"/>
    </source>
</evidence>
<dbReference type="AlphaFoldDB" id="H2XLR4"/>
<comment type="similarity">
    <text evidence="2">Belongs to the V-ATPase e1/e2 subunit family.</text>
</comment>
<evidence type="ECO:0000256" key="7">
    <source>
        <dbReference type="ARBA" id="ARBA00023065"/>
    </source>
</evidence>
<comment type="subcellular location">
    <subcellularLocation>
        <location evidence="1">Endomembrane system</location>
        <topology evidence="1">Multi-pass membrane protein</topology>
    </subcellularLocation>
</comment>
<feature type="transmembrane region" description="Helical" evidence="9">
    <location>
        <begin position="6"/>
        <end position="26"/>
    </location>
</feature>
<dbReference type="EMBL" id="EAAA01002049">
    <property type="status" value="NOT_ANNOTATED_CDS"/>
    <property type="molecule type" value="Genomic_DNA"/>
</dbReference>
<dbReference type="PANTHER" id="PTHR12263">
    <property type="entry name" value="VACUOLAR ATP SYNTHASE SUBUNIT H"/>
    <property type="match status" value="1"/>
</dbReference>